<comment type="caution">
    <text evidence="2">The sequence shown here is derived from an EMBL/GenBank/DDBJ whole genome shotgun (WGS) entry which is preliminary data.</text>
</comment>
<dbReference type="InterPro" id="IPR019847">
    <property type="entry name" value="Gliding_motility_assoc_GldN"/>
</dbReference>
<accession>A0ABU2KFN0</accession>
<keyword evidence="3" id="KW-1185">Reference proteome</keyword>
<proteinExistence type="predicted"/>
<name>A0ABU2KFN0_9FLAO</name>
<dbReference type="EMBL" id="JAVRBG010000002">
    <property type="protein sequence ID" value="MDT0293510.1"/>
    <property type="molecule type" value="Genomic_DNA"/>
</dbReference>
<feature type="chain" id="PRO_5047140074" evidence="1">
    <location>
        <begin position="23"/>
        <end position="315"/>
    </location>
</feature>
<organism evidence="2 3">
    <name type="scientific">Mesonia ostreae</name>
    <dbReference type="NCBI Taxonomy" id="861110"/>
    <lineage>
        <taxon>Bacteria</taxon>
        <taxon>Pseudomonadati</taxon>
        <taxon>Bacteroidota</taxon>
        <taxon>Flavobacteriia</taxon>
        <taxon>Flavobacteriales</taxon>
        <taxon>Flavobacteriaceae</taxon>
        <taxon>Mesonia</taxon>
    </lineage>
</organism>
<dbReference type="NCBIfam" id="TIGR03523">
    <property type="entry name" value="GldN"/>
    <property type="match status" value="1"/>
</dbReference>
<keyword evidence="1" id="KW-0732">Signal</keyword>
<sequence>MKNRKIYSFLAVFTLCFVSVHAQSNLLNAKNVDSIGIKTEAQKQSDKDEPLQYGYIDDRDILWAKTTWEYIDLNQRVNFPLLFPLRETPSRQPLFNVIQDAIEQDSVNIYRDSYFMNKLSTAEIQDNFRMKRITDIGQQRMNEGVPEDSLQLGMGEIVESELKPEDVKGYRIRGYWYFDKRQGELRYRLIGIAPMALSASLKAELQVASLSGTQMSDEQRKALSEPVEMFWVFYPALRPALHKAKVFNPKNTSQPITFDHLLNSRRFDAVIYKEDNVYGDREITQYKVENSLMQLLESNRIKESIRNFESDMWNY</sequence>
<dbReference type="Pfam" id="PF19841">
    <property type="entry name" value="GldN"/>
    <property type="match status" value="1"/>
</dbReference>
<evidence type="ECO:0000256" key="1">
    <source>
        <dbReference type="SAM" id="SignalP"/>
    </source>
</evidence>
<gene>
    <name evidence="2" type="primary">gldN</name>
    <name evidence="2" type="ORF">RLT85_02560</name>
</gene>
<evidence type="ECO:0000313" key="3">
    <source>
        <dbReference type="Proteomes" id="UP001182991"/>
    </source>
</evidence>
<dbReference type="RefSeq" id="WP_311400487.1">
    <property type="nucleotide sequence ID" value="NZ_JAVRBG010000002.1"/>
</dbReference>
<protein>
    <submittedName>
        <fullName evidence="2">Gliding motility protein GldN</fullName>
    </submittedName>
</protein>
<reference evidence="3" key="1">
    <citation type="submission" date="2023-07" db="EMBL/GenBank/DDBJ databases">
        <title>Isolating and identifying novel microbial strains from the Mariana Trench.</title>
        <authorList>
            <person name="Fu H."/>
        </authorList>
    </citation>
    <scope>NUCLEOTIDE SEQUENCE [LARGE SCALE GENOMIC DNA]</scope>
    <source>
        <strain evidence="3">T-y2</strain>
    </source>
</reference>
<dbReference type="Proteomes" id="UP001182991">
    <property type="component" value="Unassembled WGS sequence"/>
</dbReference>
<feature type="signal peptide" evidence="1">
    <location>
        <begin position="1"/>
        <end position="22"/>
    </location>
</feature>
<evidence type="ECO:0000313" key="2">
    <source>
        <dbReference type="EMBL" id="MDT0293510.1"/>
    </source>
</evidence>